<evidence type="ECO:0000256" key="4">
    <source>
        <dbReference type="ARBA" id="ARBA00023242"/>
    </source>
</evidence>
<reference evidence="8" key="2">
    <citation type="journal article" date="2009" name="Genome Res.">
        <title>Comparative genomic analyses of the human fungal pathogens Coccidioides and their relatives.</title>
        <authorList>
            <person name="Sharpton T.J."/>
            <person name="Stajich J.E."/>
            <person name="Rounsley S.D."/>
            <person name="Gardner M.J."/>
            <person name="Wortman J.R."/>
            <person name="Jordar V.S."/>
            <person name="Maiti R."/>
            <person name="Kodira C.D."/>
            <person name="Neafsey D.E."/>
            <person name="Zeng Q."/>
            <person name="Hung C.-Y."/>
            <person name="McMahan C."/>
            <person name="Muszewska A."/>
            <person name="Grynberg M."/>
            <person name="Mandel M.A."/>
            <person name="Kellner E.M."/>
            <person name="Barker B.M."/>
            <person name="Galgiani J.N."/>
            <person name="Orbach M.J."/>
            <person name="Kirkland T.N."/>
            <person name="Cole G.T."/>
            <person name="Henn M.R."/>
            <person name="Birren B.W."/>
            <person name="Taylor J.W."/>
        </authorList>
    </citation>
    <scope>NUCLEOTIDE SEQUENCE [LARGE SCALE GENOMIC DNA]</scope>
    <source>
        <strain evidence="8">RMSCC 3488</strain>
    </source>
</reference>
<reference evidence="7 8" key="1">
    <citation type="submission" date="2007-06" db="EMBL/GenBank/DDBJ databases">
        <title>The Genome Sequence of Coccidioides posadasii RMSCC_3488.</title>
        <authorList>
            <consortium name="Coccidioides Genome Resources Consortium"/>
            <consortium name="The Broad Institute Genome Sequencing Platform"/>
            <person name="Henn M.R."/>
            <person name="Sykes S."/>
            <person name="Young S."/>
            <person name="Jaffe D."/>
            <person name="Berlin A."/>
            <person name="Alvarez P."/>
            <person name="Butler J."/>
            <person name="Gnerre S."/>
            <person name="Grabherr M."/>
            <person name="Mauceli E."/>
            <person name="Brockman W."/>
            <person name="Kodira C."/>
            <person name="Alvarado L."/>
            <person name="Zeng Q."/>
            <person name="Crawford M."/>
            <person name="Antoine C."/>
            <person name="Devon K."/>
            <person name="Galgiani J."/>
            <person name="Orsborn K."/>
            <person name="Lewis M.L."/>
            <person name="Nusbaum C."/>
            <person name="Galagan J."/>
            <person name="Birren B."/>
        </authorList>
    </citation>
    <scope>NUCLEOTIDE SEQUENCE [LARGE SCALE GENOMIC DNA]</scope>
    <source>
        <strain evidence="7 8">RMSCC 3488</strain>
    </source>
</reference>
<sequence length="320" mass="35038">MSAQHSPSSESPGAEDNRRKRVCKACDRCRMKKSKCDGNSPCQRCKSDNTICKFGERKKAQDKVYPKGYVEMLEEQQKQLVAGLQQLYRRARDGEGWPGSPLREFNGRPLTHDILEGLGVLKDGEVGDEHFEDDLSVLQQRLLASGSGVMRRRDSSDASSNGDASPTFTKSMHGGAPFSATNMPPTPPNYSPYSRSQQITTQANISPTLPQQSASIPHPHAQASEFQASFAQRQAFFGAPAIAVPRHPSWDQVHGNGLDIGPPGLIHGFDPPLSGDSMDYFQRPAGSISTTLTHGPIGPLHGQTEWIDEEFQKLFNPSPV</sequence>
<dbReference type="GO" id="GO:0008270">
    <property type="term" value="F:zinc ion binding"/>
    <property type="evidence" value="ECO:0007669"/>
    <property type="project" value="InterPro"/>
</dbReference>
<keyword evidence="1" id="KW-0805">Transcription regulation</keyword>
<evidence type="ECO:0000313" key="8">
    <source>
        <dbReference type="Proteomes" id="UP000054567"/>
    </source>
</evidence>
<evidence type="ECO:0000256" key="1">
    <source>
        <dbReference type="ARBA" id="ARBA00023015"/>
    </source>
</evidence>
<dbReference type="Pfam" id="PF00172">
    <property type="entry name" value="Zn_clus"/>
    <property type="match status" value="1"/>
</dbReference>
<dbReference type="PROSITE" id="PS00463">
    <property type="entry name" value="ZN2_CY6_FUNGAL_1"/>
    <property type="match status" value="1"/>
</dbReference>
<organism evidence="7 8">
    <name type="scientific">Coccidioides posadasii RMSCC 3488</name>
    <dbReference type="NCBI Taxonomy" id="454284"/>
    <lineage>
        <taxon>Eukaryota</taxon>
        <taxon>Fungi</taxon>
        <taxon>Dikarya</taxon>
        <taxon>Ascomycota</taxon>
        <taxon>Pezizomycotina</taxon>
        <taxon>Eurotiomycetes</taxon>
        <taxon>Eurotiomycetidae</taxon>
        <taxon>Onygenales</taxon>
        <taxon>Onygenaceae</taxon>
        <taxon>Coccidioides</taxon>
    </lineage>
</organism>
<dbReference type="PANTHER" id="PTHR47655:SF3">
    <property type="entry name" value="ZN(II)2CYS6 TRANSCRIPTION FACTOR (EUROFUNG)"/>
    <property type="match status" value="1"/>
</dbReference>
<feature type="compositionally biased region" description="Polar residues" evidence="5">
    <location>
        <begin position="1"/>
        <end position="11"/>
    </location>
</feature>
<evidence type="ECO:0000256" key="3">
    <source>
        <dbReference type="ARBA" id="ARBA00023163"/>
    </source>
</evidence>
<feature type="region of interest" description="Disordered" evidence="5">
    <location>
        <begin position="1"/>
        <end position="20"/>
    </location>
</feature>
<dbReference type="AlphaFoldDB" id="A0A0J6F2R4"/>
<dbReference type="SUPFAM" id="SSF57701">
    <property type="entry name" value="Zn2/Cys6 DNA-binding domain"/>
    <property type="match status" value="1"/>
</dbReference>
<evidence type="ECO:0000256" key="5">
    <source>
        <dbReference type="SAM" id="MobiDB-lite"/>
    </source>
</evidence>
<dbReference type="PANTHER" id="PTHR47655">
    <property type="entry name" value="QUINIC ACID UTILIZATION ACTIVATOR"/>
    <property type="match status" value="1"/>
</dbReference>
<dbReference type="CDD" id="cd00067">
    <property type="entry name" value="GAL4"/>
    <property type="match status" value="1"/>
</dbReference>
<evidence type="ECO:0000259" key="6">
    <source>
        <dbReference type="PROSITE" id="PS50048"/>
    </source>
</evidence>
<dbReference type="Gene3D" id="4.10.240.10">
    <property type="entry name" value="Zn(2)-C6 fungal-type DNA-binding domain"/>
    <property type="match status" value="1"/>
</dbReference>
<gene>
    <name evidence="7" type="ORF">CPAG_00760</name>
</gene>
<dbReference type="InterPro" id="IPR052783">
    <property type="entry name" value="Metabolic/Drug-Res_Regulator"/>
</dbReference>
<dbReference type="GO" id="GO:0003677">
    <property type="term" value="F:DNA binding"/>
    <property type="evidence" value="ECO:0007669"/>
    <property type="project" value="UniProtKB-KW"/>
</dbReference>
<accession>A0A0J6F2R4</accession>
<keyword evidence="3" id="KW-0804">Transcription</keyword>
<dbReference type="PROSITE" id="PS50048">
    <property type="entry name" value="ZN2_CY6_FUNGAL_2"/>
    <property type="match status" value="1"/>
</dbReference>
<dbReference type="InterPro" id="IPR001138">
    <property type="entry name" value="Zn2Cys6_DnaBD"/>
</dbReference>
<proteinExistence type="predicted"/>
<evidence type="ECO:0000313" key="7">
    <source>
        <dbReference type="EMBL" id="KMM64408.1"/>
    </source>
</evidence>
<keyword evidence="4" id="KW-0539">Nucleus</keyword>
<dbReference type="VEuPathDB" id="FungiDB:CPAG_00760"/>
<keyword evidence="2" id="KW-0238">DNA-binding</keyword>
<reference evidence="8" key="3">
    <citation type="journal article" date="2010" name="Genome Res.">
        <title>Population genomic sequencing of Coccidioides fungi reveals recent hybridization and transposon control.</title>
        <authorList>
            <person name="Neafsey D.E."/>
            <person name="Barker B.M."/>
            <person name="Sharpton T.J."/>
            <person name="Stajich J.E."/>
            <person name="Park D.J."/>
            <person name="Whiston E."/>
            <person name="Hung C.-Y."/>
            <person name="McMahan C."/>
            <person name="White J."/>
            <person name="Sykes S."/>
            <person name="Heiman D."/>
            <person name="Young S."/>
            <person name="Zeng Q."/>
            <person name="Abouelleil A."/>
            <person name="Aftuck L."/>
            <person name="Bessette D."/>
            <person name="Brown A."/>
            <person name="FitzGerald M."/>
            <person name="Lui A."/>
            <person name="Macdonald J.P."/>
            <person name="Priest M."/>
            <person name="Orbach M.J."/>
            <person name="Galgiani J.N."/>
            <person name="Kirkland T.N."/>
            <person name="Cole G.T."/>
            <person name="Birren B.W."/>
            <person name="Henn M.R."/>
            <person name="Taylor J.W."/>
            <person name="Rounsley S.D."/>
        </authorList>
    </citation>
    <scope>NUCLEOTIDE SEQUENCE [LARGE SCALE GENOMIC DNA]</scope>
    <source>
        <strain evidence="8">RMSCC 3488</strain>
    </source>
</reference>
<dbReference type="Proteomes" id="UP000054567">
    <property type="component" value="Unassembled WGS sequence"/>
</dbReference>
<dbReference type="EMBL" id="DS268109">
    <property type="protein sequence ID" value="KMM64408.1"/>
    <property type="molecule type" value="Genomic_DNA"/>
</dbReference>
<name>A0A0J6F2R4_COCPO</name>
<dbReference type="OrthoDB" id="4151048at2759"/>
<dbReference type="GO" id="GO:0000981">
    <property type="term" value="F:DNA-binding transcription factor activity, RNA polymerase II-specific"/>
    <property type="evidence" value="ECO:0007669"/>
    <property type="project" value="InterPro"/>
</dbReference>
<protein>
    <recommendedName>
        <fullName evidence="6">Zn(2)-C6 fungal-type domain-containing protein</fullName>
    </recommendedName>
</protein>
<evidence type="ECO:0000256" key="2">
    <source>
        <dbReference type="ARBA" id="ARBA00023125"/>
    </source>
</evidence>
<dbReference type="InterPro" id="IPR036864">
    <property type="entry name" value="Zn2-C6_fun-type_DNA-bd_sf"/>
</dbReference>
<feature type="domain" description="Zn(2)-C6 fungal-type" evidence="6">
    <location>
        <begin position="25"/>
        <end position="54"/>
    </location>
</feature>
<dbReference type="SMART" id="SM00066">
    <property type="entry name" value="GAL4"/>
    <property type="match status" value="1"/>
</dbReference>
<feature type="region of interest" description="Disordered" evidence="5">
    <location>
        <begin position="146"/>
        <end position="198"/>
    </location>
</feature>